<feature type="coiled-coil region" evidence="1">
    <location>
        <begin position="475"/>
        <end position="502"/>
    </location>
</feature>
<gene>
    <name evidence="4" type="ORF">SDM1_29t00005</name>
</gene>
<evidence type="ECO:0000256" key="1">
    <source>
        <dbReference type="SAM" id="Coils"/>
    </source>
</evidence>
<evidence type="ECO:0000259" key="3">
    <source>
        <dbReference type="Pfam" id="PF24924"/>
    </source>
</evidence>
<keyword evidence="1" id="KW-0175">Coiled coil</keyword>
<reference evidence="4" key="1">
    <citation type="submission" date="2003-08" db="EMBL/GenBank/DDBJ databases">
        <authorList>
            <person name="Buell R."/>
            <person name="Liu J."/>
            <person name="Childs K."/>
            <person name="Zaborsky J."/>
            <person name="Tallon L."/>
            <person name="Wirtz U."/>
            <person name="Wei F."/>
            <person name="Kuang H."/>
            <person name="Zhang P."/>
            <person name="Marano M."/>
            <person name="Baker B."/>
        </authorList>
    </citation>
    <scope>NUCLEOTIDE SEQUENCE</scope>
</reference>
<protein>
    <recommendedName>
        <fullName evidence="3">DUF7745 domain-containing protein</fullName>
    </recommendedName>
</protein>
<feature type="coiled-coil region" evidence="1">
    <location>
        <begin position="585"/>
        <end position="633"/>
    </location>
</feature>
<dbReference type="PANTHER" id="PTHR48200:SF1">
    <property type="entry name" value="AMINOTRANSFERASE-LIKE PLANT MOBILE DOMAIN-CONTAINING PROTEIN"/>
    <property type="match status" value="1"/>
</dbReference>
<dbReference type="AlphaFoldDB" id="Q6L418"/>
<evidence type="ECO:0000256" key="2">
    <source>
        <dbReference type="SAM" id="MobiDB-lite"/>
    </source>
</evidence>
<dbReference type="InterPro" id="IPR056647">
    <property type="entry name" value="DUF7745"/>
</dbReference>
<reference evidence="4" key="3">
    <citation type="submission" date="2004-06" db="EMBL/GenBank/DDBJ databases">
        <authorList>
            <person name="Buell R."/>
        </authorList>
    </citation>
    <scope>NUCLEOTIDE SEQUENCE</scope>
</reference>
<dbReference type="PANTHER" id="PTHR48200">
    <property type="entry name" value="PROTEIN, PUTATIVE-RELATED"/>
    <property type="match status" value="1"/>
</dbReference>
<dbReference type="Pfam" id="PF24924">
    <property type="entry name" value="DUF7745"/>
    <property type="match status" value="1"/>
</dbReference>
<reference evidence="4" key="4">
    <citation type="submission" date="2006-08" db="EMBL/GenBank/DDBJ databases">
        <authorList>
            <person name="Childs K."/>
        </authorList>
    </citation>
    <scope>NUCLEOTIDE SEQUENCE</scope>
</reference>
<accession>Q6L418</accession>
<feature type="compositionally biased region" description="Basic and acidic residues" evidence="2">
    <location>
        <begin position="43"/>
        <end position="52"/>
    </location>
</feature>
<feature type="region of interest" description="Disordered" evidence="2">
    <location>
        <begin position="31"/>
        <end position="52"/>
    </location>
</feature>
<evidence type="ECO:0000313" key="4">
    <source>
        <dbReference type="EMBL" id="AAT39965.2"/>
    </source>
</evidence>
<name>Q6L418_SOLDE</name>
<sequence length="674" mass="78827">MRYQRCDNAPGKDSIVTHVLRWEGLIVRPESPATGENMNPYGKGDKRPKEDQSPRVMILDKAPTLLKAWYENMTNHGKEVVFKRLGFLRSLLYVEPRRDLIEALVHFWDPIKNVFHFSDFELTPTLEEIGAFIGRGKNLHEGEPMIPKHINGRRFLELLHINENEIGGCLDNGWVPLEFLYKRYGRKDGFELYGKKLHNNGCRLTWETHSYDAITVAFLGIMVFLKRGGKININLAAVITAFEKKPNITLVPMILADIYRALTICKNGGDYFEGCNMLLQLWMIEHIRHHPYVVDFKVECNDYIGGHEERIKDHSFPKGIEAWKKYLNNLTADKIVWNYHWFPSAEVIYMSTFRSFIVLMGLRGVQPYMPLRVMRQLGRRQFLPPNEDIREFMYEFHPEIPLRKSEIFKIWGGCMLSSPHDRVEDRTKGEVDQAYLEWVHDQPSPKVLPEGSVKGPVDREAEIEVRIKQARLEVERSYRSTLDCLSNDLKNAKEELAQRDAIFEVRVRKHRSTILTLQEDLGIVISAMEQQEEEYTKEKVQVICTQSRLQNQVKASMEREREITRRFSAYQAECEVERGQRIAERDALHLQIEELQEQRENLTHEVNTTRHWLQNCYDNMNEARDRVLQLRDALNDVYAGYFHQNNERLGRQTHVLAPHLPKALARIYKGLGDD</sequence>
<proteinExistence type="predicted"/>
<feature type="domain" description="DUF7745" evidence="3">
    <location>
        <begin position="68"/>
        <end position="442"/>
    </location>
</feature>
<reference evidence="4" key="2">
    <citation type="submission" date="2003-08" db="EMBL/GenBank/DDBJ databases">
        <authorList>
            <person name="Ronning C.M."/>
        </authorList>
    </citation>
    <scope>NUCLEOTIDE SEQUENCE</scope>
</reference>
<dbReference type="EMBL" id="AC146506">
    <property type="protein sequence ID" value="AAT39965.2"/>
    <property type="molecule type" value="Genomic_DNA"/>
</dbReference>
<organism evidence="4">
    <name type="scientific">Solanum demissum</name>
    <name type="common">Wild potato</name>
    <dbReference type="NCBI Taxonomy" id="50514"/>
    <lineage>
        <taxon>Eukaryota</taxon>
        <taxon>Viridiplantae</taxon>
        <taxon>Streptophyta</taxon>
        <taxon>Embryophyta</taxon>
        <taxon>Tracheophyta</taxon>
        <taxon>Spermatophyta</taxon>
        <taxon>Magnoliopsida</taxon>
        <taxon>eudicotyledons</taxon>
        <taxon>Gunneridae</taxon>
        <taxon>Pentapetalae</taxon>
        <taxon>asterids</taxon>
        <taxon>lamiids</taxon>
        <taxon>Solanales</taxon>
        <taxon>Solanaceae</taxon>
        <taxon>Solanoideae</taxon>
        <taxon>Solaneae</taxon>
        <taxon>Solanum</taxon>
    </lineage>
</organism>